<sequence length="154" mass="17542">MTIQKTFNYQKEIEQIKTQFNFDFVALALVQSTNQLFELKWTYATGNHSNRFRRIVLRTGKGVAGNVLKTGKPMLVEDMAPSLMKNDLHNYLLIVGEGLKSVGAIPLYKSNRVHGILLVACREGRKLTATQFTQLKQAIGPEFGPFYNKEMFRL</sequence>
<name>A0A3P5WRC8_9BACL</name>
<organism evidence="2 3">
    <name type="scientific">Filibacter tadaridae</name>
    <dbReference type="NCBI Taxonomy" id="2483811"/>
    <lineage>
        <taxon>Bacteria</taxon>
        <taxon>Bacillati</taxon>
        <taxon>Bacillota</taxon>
        <taxon>Bacilli</taxon>
        <taxon>Bacillales</taxon>
        <taxon>Caryophanaceae</taxon>
        <taxon>Filibacter</taxon>
    </lineage>
</organism>
<protein>
    <recommendedName>
        <fullName evidence="1">GAF domain-containing protein</fullName>
    </recommendedName>
</protein>
<dbReference type="InterPro" id="IPR003018">
    <property type="entry name" value="GAF"/>
</dbReference>
<evidence type="ECO:0000313" key="2">
    <source>
        <dbReference type="EMBL" id="VDC23672.1"/>
    </source>
</evidence>
<dbReference type="RefSeq" id="WP_160117561.1">
    <property type="nucleotide sequence ID" value="NZ_CBCRXF010000024.1"/>
</dbReference>
<dbReference type="AlphaFoldDB" id="A0A3P5WRC8"/>
<dbReference type="Proteomes" id="UP000270468">
    <property type="component" value="Unassembled WGS sequence"/>
</dbReference>
<dbReference type="OrthoDB" id="2360948at2"/>
<gene>
    <name evidence="2" type="ORF">FILTAD_00912</name>
</gene>
<keyword evidence="3" id="KW-1185">Reference proteome</keyword>
<proteinExistence type="predicted"/>
<accession>A0A3P5WRC8</accession>
<dbReference type="InterPro" id="IPR029016">
    <property type="entry name" value="GAF-like_dom_sf"/>
</dbReference>
<feature type="domain" description="GAF" evidence="1">
    <location>
        <begin position="18"/>
        <end position="137"/>
    </location>
</feature>
<evidence type="ECO:0000313" key="3">
    <source>
        <dbReference type="Proteomes" id="UP000270468"/>
    </source>
</evidence>
<dbReference type="EMBL" id="UXAV01000026">
    <property type="protein sequence ID" value="VDC23672.1"/>
    <property type="molecule type" value="Genomic_DNA"/>
</dbReference>
<reference evidence="2 3" key="1">
    <citation type="submission" date="2018-11" db="EMBL/GenBank/DDBJ databases">
        <authorList>
            <person name="Criscuolo A."/>
        </authorList>
    </citation>
    <scope>NUCLEOTIDE SEQUENCE [LARGE SCALE GENOMIC DNA]</scope>
    <source>
        <strain evidence="2">ATB-66</strain>
    </source>
</reference>
<dbReference type="Gene3D" id="3.30.450.40">
    <property type="match status" value="1"/>
</dbReference>
<evidence type="ECO:0000259" key="1">
    <source>
        <dbReference type="Pfam" id="PF13185"/>
    </source>
</evidence>
<dbReference type="SUPFAM" id="SSF55781">
    <property type="entry name" value="GAF domain-like"/>
    <property type="match status" value="1"/>
</dbReference>
<dbReference type="Pfam" id="PF13185">
    <property type="entry name" value="GAF_2"/>
    <property type="match status" value="1"/>
</dbReference>